<evidence type="ECO:0000313" key="1">
    <source>
        <dbReference type="EMBL" id="KAI8422983.1"/>
    </source>
</evidence>
<proteinExistence type="predicted"/>
<dbReference type="EMBL" id="CM046125">
    <property type="protein sequence ID" value="KAI8422983.1"/>
    <property type="molecule type" value="Genomic_DNA"/>
</dbReference>
<sequence length="478" mass="53723">MCARRLAPVRTHPPHAHTDNLMRIKFSLVKAALPSAPALVLGGVLTAGLLALHVALVPLVFRYSKTFRRSLIFANFVQWPLYTNFEDPAASGIEGARNLSIEYQSKVDNCPIKIGIWHILPKTAYERLKGHFNGTDKEQLNRILDEELANSRTPIMLYCHGNSNSRAASHRIQLYKFFQKMEFHTIAFDYRGYGDSTNVHPSEDGVVEDSLMVYEWLQTTIDKGPEKPSLFVWGHSLGTGISSHLLGNLDTLSSRLLERPALPMPNGLILEAPFNNLADEVAHHPLSKLVTWLPYYELAFVSQFVSRAEHCFRSDAHLARAPRLPVAILHARDDVIVPHAVGAKPSVIYTAANQSSRDKTTQCHAARRAYRSLVECCAAPPALFAPYCLFIRMRIIYLYESIRQSRAAGGAPVVFHSYEKSESLGHKWICNAKDLPQVIGWWRALGEAYVQQCTSFGWHCDDDEDGCASTERKKEKFI</sequence>
<reference evidence="1 2" key="1">
    <citation type="journal article" date="2022" name="Genome Biol. Evol.">
        <title>The Spruce Budworm Genome: Reconstructing the Evolutionary History of Antifreeze Proteins.</title>
        <authorList>
            <person name="Beliveau C."/>
            <person name="Gagne P."/>
            <person name="Picq S."/>
            <person name="Vernygora O."/>
            <person name="Keeling C.I."/>
            <person name="Pinkney K."/>
            <person name="Doucet D."/>
            <person name="Wen F."/>
            <person name="Johnston J.S."/>
            <person name="Maaroufi H."/>
            <person name="Boyle B."/>
            <person name="Laroche J."/>
            <person name="Dewar K."/>
            <person name="Juretic N."/>
            <person name="Blackburn G."/>
            <person name="Nisole A."/>
            <person name="Brunet B."/>
            <person name="Brandao M."/>
            <person name="Lumley L."/>
            <person name="Duan J."/>
            <person name="Quan G."/>
            <person name="Lucarotti C.J."/>
            <person name="Roe A.D."/>
            <person name="Sperling F.A.H."/>
            <person name="Levesque R.C."/>
            <person name="Cusson M."/>
        </authorList>
    </citation>
    <scope>NUCLEOTIDE SEQUENCE [LARGE SCALE GENOMIC DNA]</scope>
    <source>
        <strain evidence="1">Glfc:IPQL:Cfum</strain>
    </source>
</reference>
<comment type="caution">
    <text evidence="1">The sequence shown here is derived from an EMBL/GenBank/DDBJ whole genome shotgun (WGS) entry which is preliminary data.</text>
</comment>
<accession>A0ACC0JFV6</accession>
<protein>
    <submittedName>
        <fullName evidence="1">Uncharacterized protein</fullName>
    </submittedName>
</protein>
<dbReference type="Proteomes" id="UP001064048">
    <property type="component" value="Chromosome 25"/>
</dbReference>
<organism evidence="1 2">
    <name type="scientific">Choristoneura fumiferana</name>
    <name type="common">Spruce budworm moth</name>
    <name type="synonym">Archips fumiferana</name>
    <dbReference type="NCBI Taxonomy" id="7141"/>
    <lineage>
        <taxon>Eukaryota</taxon>
        <taxon>Metazoa</taxon>
        <taxon>Ecdysozoa</taxon>
        <taxon>Arthropoda</taxon>
        <taxon>Hexapoda</taxon>
        <taxon>Insecta</taxon>
        <taxon>Pterygota</taxon>
        <taxon>Neoptera</taxon>
        <taxon>Endopterygota</taxon>
        <taxon>Lepidoptera</taxon>
        <taxon>Glossata</taxon>
        <taxon>Ditrysia</taxon>
        <taxon>Tortricoidea</taxon>
        <taxon>Tortricidae</taxon>
        <taxon>Tortricinae</taxon>
        <taxon>Choristoneura</taxon>
    </lineage>
</organism>
<keyword evidence="2" id="KW-1185">Reference proteome</keyword>
<gene>
    <name evidence="1" type="ORF">MSG28_014073</name>
</gene>
<evidence type="ECO:0000313" key="2">
    <source>
        <dbReference type="Proteomes" id="UP001064048"/>
    </source>
</evidence>
<name>A0ACC0JFV6_CHOFU</name>